<evidence type="ECO:0000259" key="2">
    <source>
        <dbReference type="Pfam" id="PF13845"/>
    </source>
</evidence>
<dbReference type="InterPro" id="IPR026004">
    <property type="entry name" value="Septum_form"/>
</dbReference>
<evidence type="ECO:0000313" key="3">
    <source>
        <dbReference type="EMBL" id="RII41431.1"/>
    </source>
</evidence>
<comment type="caution">
    <text evidence="3">The sequence shown here is derived from an EMBL/GenBank/DDBJ whole genome shotgun (WGS) entry which is preliminary data.</text>
</comment>
<dbReference type="RefSeq" id="WP_119425454.1">
    <property type="nucleotide sequence ID" value="NZ_QQXK01000027.1"/>
</dbReference>
<feature type="region of interest" description="Disordered" evidence="1">
    <location>
        <begin position="33"/>
        <end position="64"/>
    </location>
</feature>
<keyword evidence="4" id="KW-1185">Reference proteome</keyword>
<dbReference type="AlphaFoldDB" id="A0A399J7H0"/>
<protein>
    <recommendedName>
        <fullName evidence="2">Septum formation-related domain-containing protein</fullName>
    </recommendedName>
</protein>
<organism evidence="3 4">
    <name type="scientific">Galactobacter valiniphilus</name>
    <dbReference type="NCBI Taxonomy" id="2676122"/>
    <lineage>
        <taxon>Bacteria</taxon>
        <taxon>Bacillati</taxon>
        <taxon>Actinomycetota</taxon>
        <taxon>Actinomycetes</taxon>
        <taxon>Micrococcales</taxon>
        <taxon>Micrococcaceae</taxon>
        <taxon>Galactobacter</taxon>
    </lineage>
</organism>
<evidence type="ECO:0000313" key="4">
    <source>
        <dbReference type="Proteomes" id="UP000265419"/>
    </source>
</evidence>
<dbReference type="Pfam" id="PF13845">
    <property type="entry name" value="Septum_form"/>
    <property type="match status" value="1"/>
</dbReference>
<evidence type="ECO:0000256" key="1">
    <source>
        <dbReference type="SAM" id="MobiDB-lite"/>
    </source>
</evidence>
<feature type="region of interest" description="Disordered" evidence="1">
    <location>
        <begin position="177"/>
        <end position="213"/>
    </location>
</feature>
<feature type="domain" description="Septum formation-related" evidence="2">
    <location>
        <begin position="73"/>
        <end position="184"/>
    </location>
</feature>
<dbReference type="Proteomes" id="UP000265419">
    <property type="component" value="Unassembled WGS sequence"/>
</dbReference>
<reference evidence="3 4" key="1">
    <citation type="submission" date="2018-07" db="EMBL/GenBank/DDBJ databases">
        <title>Arthrobacter sp. nov., isolated from raw cow's milk with high bacterial count.</title>
        <authorList>
            <person name="Hahne J."/>
            <person name="Isele D."/>
            <person name="Lipski A."/>
        </authorList>
    </citation>
    <scope>NUCLEOTIDE SEQUENCE [LARGE SCALE GENOMIC DNA]</scope>
    <source>
        <strain evidence="3 4">JZ R-35</strain>
    </source>
</reference>
<dbReference type="EMBL" id="QQXK01000027">
    <property type="protein sequence ID" value="RII41431.1"/>
    <property type="molecule type" value="Genomic_DNA"/>
</dbReference>
<proteinExistence type="predicted"/>
<gene>
    <name evidence="3" type="ORF">DWB68_12470</name>
</gene>
<sequence>MLRRRRTAAGAAVAAASLALGGCGLLPWSLPAPSGTAPSSTAPSSSAPASSPVPSSSDAPAPGWVRPGEVRVGACVDTSNGLRFSTFQVVDCEQMHDGQVVAQGVIGGTSLPDDDDDAAWQRLYDRQCTPAFAEFTGTSWDDSRLSMYYWVPTEQEFKDGYRSLTCVIQMNDGTRFSGSALGKNNEEQFKHGPGWKAPTDEDLYSDEPETHRV</sequence>
<dbReference type="PROSITE" id="PS51257">
    <property type="entry name" value="PROKAR_LIPOPROTEIN"/>
    <property type="match status" value="1"/>
</dbReference>
<accession>A0A399J7H0</accession>
<feature type="compositionally biased region" description="Low complexity" evidence="1">
    <location>
        <begin position="33"/>
        <end position="62"/>
    </location>
</feature>
<name>A0A399J7H0_9MICC</name>